<dbReference type="InterPro" id="IPR030395">
    <property type="entry name" value="GP_PDE_dom"/>
</dbReference>
<dbReference type="CDD" id="cd08566">
    <property type="entry name" value="GDPD_AtGDE_like"/>
    <property type="match status" value="1"/>
</dbReference>
<reference evidence="3" key="1">
    <citation type="submission" date="2011-06" db="EMBL/GenBank/DDBJ databases">
        <title>The complete genome of chromosome of Runella slithyformis DSM 19594.</title>
        <authorList>
            <consortium name="US DOE Joint Genome Institute (JGI-PGF)"/>
            <person name="Lucas S."/>
            <person name="Han J."/>
            <person name="Lapidus A."/>
            <person name="Bruce D."/>
            <person name="Goodwin L."/>
            <person name="Pitluck S."/>
            <person name="Peters L."/>
            <person name="Kyrpides N."/>
            <person name="Mavromatis K."/>
            <person name="Ivanova N."/>
            <person name="Ovchinnikova G."/>
            <person name="Zhang X."/>
            <person name="Misra M."/>
            <person name="Detter J.C."/>
            <person name="Tapia R."/>
            <person name="Han C."/>
            <person name="Land M."/>
            <person name="Hauser L."/>
            <person name="Markowitz V."/>
            <person name="Cheng J.-F."/>
            <person name="Hugenholtz P."/>
            <person name="Woyke T."/>
            <person name="Wu D."/>
            <person name="Tindall B."/>
            <person name="Faehrich R."/>
            <person name="Brambilla E."/>
            <person name="Klenk H.-P."/>
            <person name="Eisen J.A."/>
        </authorList>
    </citation>
    <scope>NUCLEOTIDE SEQUENCE [LARGE SCALE GENOMIC DNA]</scope>
    <source>
        <strain evidence="3">ATCC 29530 / DSM 19594 / LMG 11500 / NCIMB 11436 / LSU 4</strain>
    </source>
</reference>
<dbReference type="GO" id="GO:0008889">
    <property type="term" value="F:glycerophosphodiester phosphodiesterase activity"/>
    <property type="evidence" value="ECO:0007669"/>
    <property type="project" value="TreeGrafter"/>
</dbReference>
<dbReference type="Pfam" id="PF03009">
    <property type="entry name" value="GDPD"/>
    <property type="match status" value="1"/>
</dbReference>
<dbReference type="GO" id="GO:0070291">
    <property type="term" value="P:N-acylethanolamine metabolic process"/>
    <property type="evidence" value="ECO:0007669"/>
    <property type="project" value="TreeGrafter"/>
</dbReference>
<dbReference type="PANTHER" id="PTHR46320">
    <property type="entry name" value="GLYCEROPHOSPHODIESTER PHOSPHODIESTERASE 1"/>
    <property type="match status" value="1"/>
</dbReference>
<name>A0A7U4E883_RUNSL</name>
<dbReference type="GO" id="GO:0006644">
    <property type="term" value="P:phospholipid metabolic process"/>
    <property type="evidence" value="ECO:0007669"/>
    <property type="project" value="TreeGrafter"/>
</dbReference>
<reference evidence="2 3" key="2">
    <citation type="journal article" date="2012" name="Stand. Genomic Sci.">
        <title>Complete genome sequence of the aquatic bacterium Runella slithyformis type strain (LSU 4(T)).</title>
        <authorList>
            <person name="Copeland A."/>
            <person name="Zhang X."/>
            <person name="Misra M."/>
            <person name="Lapidus A."/>
            <person name="Nolan M."/>
            <person name="Lucas S."/>
            <person name="Deshpande S."/>
            <person name="Cheng J.F."/>
            <person name="Tapia R."/>
            <person name="Goodwin L.A."/>
            <person name="Pitluck S."/>
            <person name="Liolios K."/>
            <person name="Pagani I."/>
            <person name="Ivanova N."/>
            <person name="Mikhailova N."/>
            <person name="Pati A."/>
            <person name="Chen A."/>
            <person name="Palaniappan K."/>
            <person name="Land M."/>
            <person name="Hauser L."/>
            <person name="Pan C."/>
            <person name="Jeffries C.D."/>
            <person name="Detter J.C."/>
            <person name="Brambilla E.M."/>
            <person name="Rohde M."/>
            <person name="Djao O.D."/>
            <person name="Goker M."/>
            <person name="Sikorski J."/>
            <person name="Tindall B.J."/>
            <person name="Woyke T."/>
            <person name="Bristow J."/>
            <person name="Eisen J.A."/>
            <person name="Markowitz V."/>
            <person name="Hugenholtz P."/>
            <person name="Kyrpides N.C."/>
            <person name="Klenk H.P."/>
            <person name="Mavromatis K."/>
        </authorList>
    </citation>
    <scope>NUCLEOTIDE SEQUENCE [LARGE SCALE GENOMIC DNA]</scope>
    <source>
        <strain evidence="3">ATCC 29530 / DSM 19594 / LMG 11500 / NCIMB 11436 / LSU 4</strain>
    </source>
</reference>
<dbReference type="PANTHER" id="PTHR46320:SF1">
    <property type="entry name" value="GLYCEROPHOSPHODIESTER PHOSPHODIESTERASE 1"/>
    <property type="match status" value="1"/>
</dbReference>
<dbReference type="PROSITE" id="PS51704">
    <property type="entry name" value="GP_PDE"/>
    <property type="match status" value="1"/>
</dbReference>
<organism evidence="2 3">
    <name type="scientific">Runella slithyformis (strain ATCC 29530 / DSM 19594 / LMG 11500 / NCIMB 11436 / LSU 4)</name>
    <dbReference type="NCBI Taxonomy" id="761193"/>
    <lineage>
        <taxon>Bacteria</taxon>
        <taxon>Pseudomonadati</taxon>
        <taxon>Bacteroidota</taxon>
        <taxon>Cytophagia</taxon>
        <taxon>Cytophagales</taxon>
        <taxon>Spirosomataceae</taxon>
        <taxon>Runella</taxon>
    </lineage>
</organism>
<evidence type="ECO:0000313" key="2">
    <source>
        <dbReference type="EMBL" id="AEI51438.1"/>
    </source>
</evidence>
<dbReference type="EMBL" id="CP002859">
    <property type="protein sequence ID" value="AEI51438.1"/>
    <property type="molecule type" value="Genomic_DNA"/>
</dbReference>
<accession>A0A7U4E883</accession>
<dbReference type="GO" id="GO:0006580">
    <property type="term" value="P:ethanolamine metabolic process"/>
    <property type="evidence" value="ECO:0007669"/>
    <property type="project" value="TreeGrafter"/>
</dbReference>
<keyword evidence="3" id="KW-1185">Reference proteome</keyword>
<evidence type="ECO:0000259" key="1">
    <source>
        <dbReference type="PROSITE" id="PS51704"/>
    </source>
</evidence>
<proteinExistence type="predicted"/>
<dbReference type="PROSITE" id="PS51257">
    <property type="entry name" value="PROKAR_LIPOPROTEIN"/>
    <property type="match status" value="1"/>
</dbReference>
<dbReference type="SUPFAM" id="SSF51695">
    <property type="entry name" value="PLC-like phosphodiesterases"/>
    <property type="match status" value="1"/>
</dbReference>
<dbReference type="Gene3D" id="3.20.20.190">
    <property type="entry name" value="Phosphatidylinositol (PI) phosphodiesterase"/>
    <property type="match status" value="1"/>
</dbReference>
<sequence>MFKKISFLSVIFIAVLSGCAPKTYLRNVKRELFTYSAQSTPLISAHRGGGDYAGYPENCIESFDWLAKQMPVIIECDISMTQDSILMMMHDDALERTTTGTGKVREVTWAYCQSLRLEDNKGTLTAYKIPTLAQVLKWGKDKVMFTLDVKRSVPFEKVIELVKQNQAQNYAAIITYNAQDAAKVHRLDPEVMISVTIRNNEEYQRHHDLGIPDNRMIAFVGTREPNAELCRFLHEKGIRCILGTLGNLDKMAAARGDKLYQEFVKQGADIMSSDRPLEAWKVIK</sequence>
<dbReference type="AlphaFoldDB" id="A0A7U4E883"/>
<dbReference type="RefSeq" id="WP_013930714.1">
    <property type="nucleotide sequence ID" value="NC_015703.1"/>
</dbReference>
<dbReference type="KEGG" id="rsi:Runsl_5136"/>
<dbReference type="GO" id="GO:0005886">
    <property type="term" value="C:plasma membrane"/>
    <property type="evidence" value="ECO:0007669"/>
    <property type="project" value="TreeGrafter"/>
</dbReference>
<dbReference type="Proteomes" id="UP000000493">
    <property type="component" value="Chromosome"/>
</dbReference>
<evidence type="ECO:0000313" key="3">
    <source>
        <dbReference type="Proteomes" id="UP000000493"/>
    </source>
</evidence>
<gene>
    <name evidence="2" type="ordered locus">Runsl_5136</name>
</gene>
<protein>
    <submittedName>
        <fullName evidence="2">Glycerophosphoryl diester phosphodiesterase</fullName>
    </submittedName>
</protein>
<feature type="domain" description="GP-PDE" evidence="1">
    <location>
        <begin position="41"/>
        <end position="283"/>
    </location>
</feature>
<dbReference type="InterPro" id="IPR017946">
    <property type="entry name" value="PLC-like_Pdiesterase_TIM-brl"/>
</dbReference>